<dbReference type="Proteomes" id="UP000291269">
    <property type="component" value="Unassembled WGS sequence"/>
</dbReference>
<sequence length="187" mass="21414">MSIKRKIKKSKFIIACTYLCFYAAYAAYAIFYYTSYKNLLGILLVTLISVALFLSAVTTFLSYRVNLLNEKPSPFRHFLKIAKYTAQLITSVITIVMVLSAVQNTNVFSLIMAIVSVPTLIFSILVNVLANLWERKCKYGFGKKHFIPQPLLDDEGNEINLQDIDLKEEERSLTMKYFHKNDKTKTG</sequence>
<proteinExistence type="predicted"/>
<keyword evidence="1" id="KW-1133">Transmembrane helix</keyword>
<evidence type="ECO:0000313" key="2">
    <source>
        <dbReference type="EMBL" id="RXZ61353.1"/>
    </source>
</evidence>
<feature type="transmembrane region" description="Helical" evidence="1">
    <location>
        <begin position="84"/>
        <end position="102"/>
    </location>
</feature>
<dbReference type="RefSeq" id="WP_129223959.1">
    <property type="nucleotide sequence ID" value="NZ_SDOZ01000002.1"/>
</dbReference>
<keyword evidence="3" id="KW-1185">Reference proteome</keyword>
<feature type="transmembrane region" description="Helical" evidence="1">
    <location>
        <begin position="39"/>
        <end position="63"/>
    </location>
</feature>
<dbReference type="EMBL" id="SDOZ01000002">
    <property type="protein sequence ID" value="RXZ61353.1"/>
    <property type="molecule type" value="Genomic_DNA"/>
</dbReference>
<accession>A0A4Q2KD81</accession>
<evidence type="ECO:0000313" key="3">
    <source>
        <dbReference type="Proteomes" id="UP000291269"/>
    </source>
</evidence>
<keyword evidence="1" id="KW-0812">Transmembrane</keyword>
<protein>
    <submittedName>
        <fullName evidence="2">Uncharacterized protein</fullName>
    </submittedName>
</protein>
<reference evidence="2 3" key="1">
    <citation type="journal article" date="2019" name="Gut">
        <title>Antibiotics-induced monodominance of a novel gut bacterial order.</title>
        <authorList>
            <person name="Hildebrand F."/>
            <person name="Moitinho-Silva L."/>
            <person name="Blasche S."/>
            <person name="Jahn M.T."/>
            <person name="Gossmann T.I."/>
            <person name="Heuerta-Cepas J."/>
            <person name="Hercog R."/>
            <person name="Luetge M."/>
            <person name="Bahram M."/>
            <person name="Pryszlak A."/>
            <person name="Alves R.J."/>
            <person name="Waszak S.M."/>
            <person name="Zhu A."/>
            <person name="Ye L."/>
            <person name="Costea P.I."/>
            <person name="Aalvink S."/>
            <person name="Belzer C."/>
            <person name="Forslund S.K."/>
            <person name="Sunagawa S."/>
            <person name="Hentschel U."/>
            <person name="Merten C."/>
            <person name="Patil K.R."/>
            <person name="Benes V."/>
            <person name="Bork P."/>
        </authorList>
    </citation>
    <scope>NUCLEOTIDE SEQUENCE [LARGE SCALE GENOMIC DNA]</scope>
    <source>
        <strain evidence="2 3">HDS1380</strain>
    </source>
</reference>
<evidence type="ECO:0000256" key="1">
    <source>
        <dbReference type="SAM" id="Phobius"/>
    </source>
</evidence>
<organism evidence="2 3">
    <name type="scientific">Candidatus Borkfalkia ceftriaxoniphila</name>
    <dbReference type="NCBI Taxonomy" id="2508949"/>
    <lineage>
        <taxon>Bacteria</taxon>
        <taxon>Bacillati</taxon>
        <taxon>Bacillota</taxon>
        <taxon>Clostridia</taxon>
        <taxon>Christensenellales</taxon>
        <taxon>Christensenellaceae</taxon>
        <taxon>Candidatus Borkfalkia</taxon>
    </lineage>
</organism>
<feature type="transmembrane region" description="Helical" evidence="1">
    <location>
        <begin position="12"/>
        <end position="33"/>
    </location>
</feature>
<dbReference type="AlphaFoldDB" id="A0A4Q2KD81"/>
<keyword evidence="1" id="KW-0472">Membrane</keyword>
<feature type="transmembrane region" description="Helical" evidence="1">
    <location>
        <begin position="108"/>
        <end position="133"/>
    </location>
</feature>
<comment type="caution">
    <text evidence="2">The sequence shown here is derived from an EMBL/GenBank/DDBJ whole genome shotgun (WGS) entry which is preliminary data.</text>
</comment>
<gene>
    <name evidence="2" type="ORF">ESZ91_02900</name>
</gene>
<name>A0A4Q2KD81_9FIRM</name>